<dbReference type="Pfam" id="PF07152">
    <property type="entry name" value="YaeQ"/>
    <property type="match status" value="1"/>
</dbReference>
<dbReference type="PANTHER" id="PTHR38784">
    <property type="entry name" value="SUCROSE PHOSPHORYLASE"/>
    <property type="match status" value="1"/>
</dbReference>
<evidence type="ECO:0000313" key="2">
    <source>
        <dbReference type="Proteomes" id="UP000273643"/>
    </source>
</evidence>
<dbReference type="InterPro" id="IPR038590">
    <property type="entry name" value="YaeQ_sf"/>
</dbReference>
<gene>
    <name evidence="1" type="ORF">EDC38_0016</name>
</gene>
<sequence>MATNATVIKARLEIADMNRHYYQSHALTLARHPSENDQRLMVRLLAFALNASDDLTFSSSLSSEDEEPELSRRNLVGDIELWVAFGTPDEKWLRKACNRARQVQVFAYGENSVRVWWQQQERALARYRNLSVRALPDEALQQLAGMVERGMVLQFNISEQDVWVSSDKDSVGVHLEWLKEID</sequence>
<comment type="caution">
    <text evidence="1">The sequence shown here is derived from an EMBL/GenBank/DDBJ whole genome shotgun (WGS) entry which is preliminary data.</text>
</comment>
<dbReference type="SMART" id="SM01322">
    <property type="entry name" value="YaeQ"/>
    <property type="match status" value="1"/>
</dbReference>
<dbReference type="RefSeq" id="WP_024459472.1">
    <property type="nucleotide sequence ID" value="NZ_JBHYFO010000030.1"/>
</dbReference>
<protein>
    <submittedName>
        <fullName evidence="1">Uncharacterized protein YaeQ</fullName>
    </submittedName>
</protein>
<dbReference type="AlphaFoldDB" id="A0A3N1NI03"/>
<proteinExistence type="predicted"/>
<dbReference type="OrthoDB" id="5293309at2"/>
<accession>A0A3N1NI03</accession>
<evidence type="ECO:0000313" key="1">
    <source>
        <dbReference type="EMBL" id="ROQ19434.1"/>
    </source>
</evidence>
<dbReference type="Proteomes" id="UP000273643">
    <property type="component" value="Unassembled WGS sequence"/>
</dbReference>
<organism evidence="1 2">
    <name type="scientific">Marinimicrobium koreense</name>
    <dbReference type="NCBI Taxonomy" id="306545"/>
    <lineage>
        <taxon>Bacteria</taxon>
        <taxon>Pseudomonadati</taxon>
        <taxon>Pseudomonadota</taxon>
        <taxon>Gammaproteobacteria</taxon>
        <taxon>Cellvibrionales</taxon>
        <taxon>Cellvibrionaceae</taxon>
        <taxon>Marinimicrobium</taxon>
    </lineage>
</organism>
<dbReference type="InterPro" id="IPR011335">
    <property type="entry name" value="Restrct_endonuc-II-like"/>
</dbReference>
<dbReference type="EMBL" id="RJUK01000001">
    <property type="protein sequence ID" value="ROQ19434.1"/>
    <property type="molecule type" value="Genomic_DNA"/>
</dbReference>
<dbReference type="PIRSF" id="PIRSF011484">
    <property type="entry name" value="YaeQ"/>
    <property type="match status" value="1"/>
</dbReference>
<dbReference type="InterPro" id="IPR009822">
    <property type="entry name" value="YaeQ"/>
</dbReference>
<dbReference type="SUPFAM" id="SSF52980">
    <property type="entry name" value="Restriction endonuclease-like"/>
    <property type="match status" value="1"/>
</dbReference>
<reference evidence="1 2" key="1">
    <citation type="submission" date="2018-11" db="EMBL/GenBank/DDBJ databases">
        <title>Genomic Encyclopedia of Type Strains, Phase IV (KMG-IV): sequencing the most valuable type-strain genomes for metagenomic binning, comparative biology and taxonomic classification.</title>
        <authorList>
            <person name="Goeker M."/>
        </authorList>
    </citation>
    <scope>NUCLEOTIDE SEQUENCE [LARGE SCALE GENOMIC DNA]</scope>
    <source>
        <strain evidence="1 2">DSM 16974</strain>
    </source>
</reference>
<keyword evidence="2" id="KW-1185">Reference proteome</keyword>
<dbReference type="Gene3D" id="3.10.640.10">
    <property type="entry name" value="Restriction endonuclease-like alpha-beta roll domain"/>
    <property type="match status" value="1"/>
</dbReference>
<name>A0A3N1NI03_9GAMM</name>
<dbReference type="PANTHER" id="PTHR38784:SF1">
    <property type="entry name" value="SUCROSE PHOSPHORYLASE"/>
    <property type="match status" value="1"/>
</dbReference>